<organism evidence="1 2">
    <name type="scientific">Thiohalomonas denitrificans</name>
    <dbReference type="NCBI Taxonomy" id="415747"/>
    <lineage>
        <taxon>Bacteria</taxon>
        <taxon>Pseudomonadati</taxon>
        <taxon>Pseudomonadota</taxon>
        <taxon>Gammaproteobacteria</taxon>
        <taxon>Thiohalomonadales</taxon>
        <taxon>Thiohalomonadaceae</taxon>
        <taxon>Thiohalomonas</taxon>
    </lineage>
</organism>
<proteinExistence type="predicted"/>
<dbReference type="Proteomes" id="UP000199648">
    <property type="component" value="Unassembled WGS sequence"/>
</dbReference>
<evidence type="ECO:0000313" key="1">
    <source>
        <dbReference type="EMBL" id="SCZ56227.1"/>
    </source>
</evidence>
<gene>
    <name evidence="1" type="ORF">SAMN03097708_01311</name>
</gene>
<name>A0A1G5Q3H1_9GAMM</name>
<accession>A0A1G5Q3H1</accession>
<protein>
    <submittedName>
        <fullName evidence="1">Uncharacterized protein</fullName>
    </submittedName>
</protein>
<keyword evidence="2" id="KW-1185">Reference proteome</keyword>
<dbReference type="AlphaFoldDB" id="A0A1G5Q3H1"/>
<dbReference type="EMBL" id="FMWD01000003">
    <property type="protein sequence ID" value="SCZ56227.1"/>
    <property type="molecule type" value="Genomic_DNA"/>
</dbReference>
<reference evidence="1 2" key="1">
    <citation type="submission" date="2016-10" db="EMBL/GenBank/DDBJ databases">
        <authorList>
            <person name="de Groot N.N."/>
        </authorList>
    </citation>
    <scope>NUCLEOTIDE SEQUENCE [LARGE SCALE GENOMIC DNA]</scope>
    <source>
        <strain evidence="1 2">HLD2</strain>
    </source>
</reference>
<dbReference type="STRING" id="415747.SAMN03097708_01311"/>
<evidence type="ECO:0000313" key="2">
    <source>
        <dbReference type="Proteomes" id="UP000199648"/>
    </source>
</evidence>
<sequence>MIKKKQESRRLFFGLGTGYWATDAGFQGPTCCRVRKNFTPDSRASIG</sequence>